<evidence type="ECO:0000313" key="9">
    <source>
        <dbReference type="Proteomes" id="UP000678679"/>
    </source>
</evidence>
<evidence type="ECO:0000256" key="5">
    <source>
        <dbReference type="ARBA" id="ARBA00023237"/>
    </source>
</evidence>
<keyword evidence="4" id="KW-0472">Membrane</keyword>
<dbReference type="RefSeq" id="WP_169662110.1">
    <property type="nucleotide sequence ID" value="NZ_CP076133.1"/>
</dbReference>
<dbReference type="InterPro" id="IPR033985">
    <property type="entry name" value="SusD-like_N"/>
</dbReference>
<dbReference type="Gene3D" id="1.25.40.390">
    <property type="match status" value="1"/>
</dbReference>
<proteinExistence type="inferred from homology"/>
<dbReference type="InterPro" id="IPR012944">
    <property type="entry name" value="SusD_RagB_dom"/>
</dbReference>
<gene>
    <name evidence="8" type="ORF">KMW28_22620</name>
</gene>
<evidence type="ECO:0000256" key="2">
    <source>
        <dbReference type="ARBA" id="ARBA00006275"/>
    </source>
</evidence>
<protein>
    <submittedName>
        <fullName evidence="8">RagB/SusD family nutrient uptake outer membrane protein</fullName>
    </submittedName>
</protein>
<evidence type="ECO:0000256" key="3">
    <source>
        <dbReference type="ARBA" id="ARBA00022729"/>
    </source>
</evidence>
<sequence>MKKLINIIIAGVFLIPSMWSCAGFLDETNPNAMTTSIFGTTPEELNMGLTSVYSTFKEKNLLAIIQEYNRDDMTIIGVAKALPTNNEFYYKTFNSATSIVSDKWSRLYKGIFRANQVIENYYQVYPEELELDLAGEEVIIEDENDTHRYIIAQARFFRGLFHFYLHSSFNEGSIIIYDFIPENETDFYQHLQDESVVREFFLKELEFAKNNLPIAWDGMDKGRVTAGAAASVMGQSYLYSGEYEKAAEYLKDVIDNYGYTLTENINDNFSEYGEFNSESILEISYSNTYNQEFNGGDDAQTANDLPQAYSFVGGFGGHQPSLWLTMAYKNDPMDPTDNRNYYENDEGNMVLRPYSLRTSYSIALVDDIVPYYQTLPFEQPQPFRNQRTSYFRKHTRWETHTSEIENGLVRSGLNVRVLRLADVYLMYAEAMIKGGKDDAGLAEALKYINKVRYRSALELIGPSASSEYSSSQHNEMVYTAQTLMEHLMYIERPLELSLEGHAIRQIDLRRWGITKQRFEDLSTREYHVGTYSAVGSDGKTINKWGSVLFDGASDNNAVNKNEFGISAVNYVNSLHDYWPLPNAETISNPNFN</sequence>
<dbReference type="Pfam" id="PF14322">
    <property type="entry name" value="SusD-like_3"/>
    <property type="match status" value="1"/>
</dbReference>
<accession>A0AAX1NCA1</accession>
<dbReference type="Pfam" id="PF07980">
    <property type="entry name" value="SusD_RagB"/>
    <property type="match status" value="1"/>
</dbReference>
<dbReference type="GO" id="GO:0009279">
    <property type="term" value="C:cell outer membrane"/>
    <property type="evidence" value="ECO:0007669"/>
    <property type="project" value="UniProtKB-SubCell"/>
</dbReference>
<name>A0AAX1NCA1_9BACT</name>
<comment type="subcellular location">
    <subcellularLocation>
        <location evidence="1">Cell outer membrane</location>
    </subcellularLocation>
</comment>
<keyword evidence="3" id="KW-0732">Signal</keyword>
<evidence type="ECO:0000259" key="6">
    <source>
        <dbReference type="Pfam" id="PF07980"/>
    </source>
</evidence>
<evidence type="ECO:0000256" key="1">
    <source>
        <dbReference type="ARBA" id="ARBA00004442"/>
    </source>
</evidence>
<dbReference type="EMBL" id="CP076133">
    <property type="protein sequence ID" value="QWG05220.1"/>
    <property type="molecule type" value="Genomic_DNA"/>
</dbReference>
<evidence type="ECO:0000259" key="7">
    <source>
        <dbReference type="Pfam" id="PF14322"/>
    </source>
</evidence>
<reference evidence="8 9" key="1">
    <citation type="submission" date="2021-05" db="EMBL/GenBank/DDBJ databases">
        <title>Comparative genomic studies on the polysaccharide-degrading batcterial strains of the Flammeovirga genus.</title>
        <authorList>
            <person name="Zewei F."/>
            <person name="Zheng Z."/>
            <person name="Yu L."/>
            <person name="Ruyue G."/>
            <person name="Yanhong M."/>
            <person name="Yuanyuan C."/>
            <person name="Jingyan G."/>
            <person name="Wenjun H."/>
        </authorList>
    </citation>
    <scope>NUCLEOTIDE SEQUENCE [LARGE SCALE GENOMIC DNA]</scope>
    <source>
        <strain evidence="8 9">NBRC:100898</strain>
    </source>
</reference>
<feature type="domain" description="SusD-like N-terminal" evidence="7">
    <location>
        <begin position="24"/>
        <end position="238"/>
    </location>
</feature>
<evidence type="ECO:0000313" key="8">
    <source>
        <dbReference type="EMBL" id="QWG05220.1"/>
    </source>
</evidence>
<dbReference type="AlphaFoldDB" id="A0AAX1NCA1"/>
<feature type="domain" description="RagB/SusD" evidence="6">
    <location>
        <begin position="275"/>
        <end position="590"/>
    </location>
</feature>
<keyword evidence="9" id="KW-1185">Reference proteome</keyword>
<comment type="similarity">
    <text evidence="2">Belongs to the SusD family.</text>
</comment>
<evidence type="ECO:0000256" key="4">
    <source>
        <dbReference type="ARBA" id="ARBA00023136"/>
    </source>
</evidence>
<dbReference type="Proteomes" id="UP000678679">
    <property type="component" value="Chromosome 2"/>
</dbReference>
<keyword evidence="5" id="KW-0998">Cell outer membrane</keyword>
<dbReference type="KEGG" id="fya:KMW28_22620"/>
<organism evidence="8 9">
    <name type="scientific">Flammeovirga yaeyamensis</name>
    <dbReference type="NCBI Taxonomy" id="367791"/>
    <lineage>
        <taxon>Bacteria</taxon>
        <taxon>Pseudomonadati</taxon>
        <taxon>Bacteroidota</taxon>
        <taxon>Cytophagia</taxon>
        <taxon>Cytophagales</taxon>
        <taxon>Flammeovirgaceae</taxon>
        <taxon>Flammeovirga</taxon>
    </lineage>
</organism>
<dbReference type="SUPFAM" id="SSF48452">
    <property type="entry name" value="TPR-like"/>
    <property type="match status" value="1"/>
</dbReference>
<dbReference type="InterPro" id="IPR011990">
    <property type="entry name" value="TPR-like_helical_dom_sf"/>
</dbReference>